<keyword evidence="2" id="KW-1133">Transmembrane helix</keyword>
<name>A0A8H8RZE5_9HELO</name>
<feature type="compositionally biased region" description="Basic and acidic residues" evidence="1">
    <location>
        <begin position="214"/>
        <end position="223"/>
    </location>
</feature>
<evidence type="ECO:0000313" key="3">
    <source>
        <dbReference type="EMBL" id="TVY43701.1"/>
    </source>
</evidence>
<evidence type="ECO:0000256" key="1">
    <source>
        <dbReference type="SAM" id="MobiDB-lite"/>
    </source>
</evidence>
<keyword evidence="2" id="KW-0812">Transmembrane</keyword>
<evidence type="ECO:0000313" key="4">
    <source>
        <dbReference type="Proteomes" id="UP000443090"/>
    </source>
</evidence>
<dbReference type="AlphaFoldDB" id="A0A8H8RZE5"/>
<gene>
    <name evidence="3" type="ORF">LOCC1_G004781</name>
</gene>
<accession>A0A8H8RZE5</accession>
<feature type="transmembrane region" description="Helical" evidence="2">
    <location>
        <begin position="63"/>
        <end position="89"/>
    </location>
</feature>
<keyword evidence="2" id="KW-0472">Membrane</keyword>
<feature type="transmembrane region" description="Helical" evidence="2">
    <location>
        <begin position="101"/>
        <end position="124"/>
    </location>
</feature>
<feature type="transmembrane region" description="Helical" evidence="2">
    <location>
        <begin position="130"/>
        <end position="155"/>
    </location>
</feature>
<keyword evidence="4" id="KW-1185">Reference proteome</keyword>
<dbReference type="OrthoDB" id="5211263at2759"/>
<reference evidence="3 4" key="1">
    <citation type="submission" date="2018-05" db="EMBL/GenBank/DDBJ databases">
        <title>Genome sequencing and assembly of the regulated plant pathogen Lachnellula willkommii and related sister species for the development of diagnostic species identification markers.</title>
        <authorList>
            <person name="Giroux E."/>
            <person name="Bilodeau G."/>
        </authorList>
    </citation>
    <scope>NUCLEOTIDE SEQUENCE [LARGE SCALE GENOMIC DNA]</scope>
    <source>
        <strain evidence="3 4">CBS 160.35</strain>
    </source>
</reference>
<comment type="caution">
    <text evidence="3">The sequence shown here is derived from an EMBL/GenBank/DDBJ whole genome shotgun (WGS) entry which is preliminary data.</text>
</comment>
<dbReference type="Proteomes" id="UP000443090">
    <property type="component" value="Unassembled WGS sequence"/>
</dbReference>
<proteinExistence type="predicted"/>
<protein>
    <submittedName>
        <fullName evidence="3">Uncharacterized protein</fullName>
    </submittedName>
</protein>
<dbReference type="EMBL" id="QGMI01000268">
    <property type="protein sequence ID" value="TVY43701.1"/>
    <property type="molecule type" value="Genomic_DNA"/>
</dbReference>
<organism evidence="3 4">
    <name type="scientific">Lachnellula occidentalis</name>
    <dbReference type="NCBI Taxonomy" id="215460"/>
    <lineage>
        <taxon>Eukaryota</taxon>
        <taxon>Fungi</taxon>
        <taxon>Dikarya</taxon>
        <taxon>Ascomycota</taxon>
        <taxon>Pezizomycotina</taxon>
        <taxon>Leotiomycetes</taxon>
        <taxon>Helotiales</taxon>
        <taxon>Lachnaceae</taxon>
        <taxon>Lachnellula</taxon>
    </lineage>
</organism>
<sequence length="268" mass="29974">MASQHAHAPWRKTVLVPFWTIQLGFMLAFIALLAVAVRVLGVWKQTDNTDDYLDGVSDHAVTVTSHIVIPIYFSVCGVCLILTITEIILLARHKLKPRGFVIMNVIKSAMFTAFVALDIISLVGARTTSLAGSIIIDGVLFLSFLIPLIYGSVIYHRSRKSQTYRPVEHRSLVPEDNIAPTGYPLQYKQFIVEVQHEDVEASFGRPKRLSYNHQRDTKFESYRQEGSSSPLKSNADERPLGSPSVPEVRVQHHDGVAFEMGESRANLT</sequence>
<feature type="region of interest" description="Disordered" evidence="1">
    <location>
        <begin position="214"/>
        <end position="268"/>
    </location>
</feature>
<evidence type="ECO:0000256" key="2">
    <source>
        <dbReference type="SAM" id="Phobius"/>
    </source>
</evidence>
<feature type="transmembrane region" description="Helical" evidence="2">
    <location>
        <begin position="21"/>
        <end position="43"/>
    </location>
</feature>